<feature type="transmembrane region" description="Helical" evidence="19">
    <location>
        <begin position="325"/>
        <end position="346"/>
    </location>
</feature>
<evidence type="ECO:0000256" key="17">
    <source>
        <dbReference type="ARBA" id="ARBA00042515"/>
    </source>
</evidence>
<proteinExistence type="inferred from homology"/>
<gene>
    <name evidence="21 22 23 24 25 26 27" type="primary">LOC117362755</name>
</gene>
<dbReference type="AlphaFoldDB" id="A0A6P8RA56"/>
<dbReference type="Proteomes" id="UP000515159">
    <property type="component" value="Chromosome 6"/>
</dbReference>
<evidence type="ECO:0000256" key="13">
    <source>
        <dbReference type="ARBA" id="ARBA00036498"/>
    </source>
</evidence>
<evidence type="ECO:0000256" key="10">
    <source>
        <dbReference type="ARBA" id="ARBA00035788"/>
    </source>
</evidence>
<protein>
    <recommendedName>
        <fullName evidence="16">Lysosomal proton-coupled steroid conjugate and bile acid symporter SLC46A3</fullName>
    </recommendedName>
    <alternativeName>
        <fullName evidence="17">Solute carrier family 46 member 3</fullName>
    </alternativeName>
</protein>
<feature type="transmembrane region" description="Helical" evidence="19">
    <location>
        <begin position="197"/>
        <end position="219"/>
    </location>
</feature>
<evidence type="ECO:0000256" key="4">
    <source>
        <dbReference type="ARBA" id="ARBA00022729"/>
    </source>
</evidence>
<dbReference type="RefSeq" id="XP_033805556.1">
    <property type="nucleotide sequence ID" value="XM_033949665.1"/>
</dbReference>
<organism evidence="20 24">
    <name type="scientific">Geotrypetes seraphini</name>
    <name type="common">Gaboon caecilian</name>
    <name type="synonym">Caecilia seraphini</name>
    <dbReference type="NCBI Taxonomy" id="260995"/>
    <lineage>
        <taxon>Eukaryota</taxon>
        <taxon>Metazoa</taxon>
        <taxon>Chordata</taxon>
        <taxon>Craniata</taxon>
        <taxon>Vertebrata</taxon>
        <taxon>Euteleostomi</taxon>
        <taxon>Amphibia</taxon>
        <taxon>Gymnophiona</taxon>
        <taxon>Geotrypetes</taxon>
    </lineage>
</organism>
<comment type="similarity">
    <text evidence="15">Belongs to the major facilitator superfamily. SLC46A family.</text>
</comment>
<comment type="catalytic activity">
    <reaction evidence="10">
        <text>dehydroepiandrosterone 3-sulfate(out) + n H(+)(out) = dehydroepiandrosterone 3-sulfate(in) + n H(+)(in)</text>
        <dbReference type="Rhea" id="RHEA:75487"/>
        <dbReference type="ChEBI" id="CHEBI:15378"/>
        <dbReference type="ChEBI" id="CHEBI:57905"/>
    </reaction>
</comment>
<keyword evidence="3 19" id="KW-0812">Transmembrane</keyword>
<keyword evidence="9" id="KW-0458">Lysosome</keyword>
<dbReference type="GO" id="GO:0034486">
    <property type="term" value="P:vacuolar transmembrane transport"/>
    <property type="evidence" value="ECO:0007669"/>
    <property type="project" value="TreeGrafter"/>
</dbReference>
<feature type="transmembrane region" description="Helical" evidence="19">
    <location>
        <begin position="5"/>
        <end position="25"/>
    </location>
</feature>
<evidence type="ECO:0000313" key="21">
    <source>
        <dbReference type="RefSeq" id="XP_033805552.1"/>
    </source>
</evidence>
<keyword evidence="4" id="KW-0732">Signal</keyword>
<evidence type="ECO:0000313" key="26">
    <source>
        <dbReference type="RefSeq" id="XP_033805557.1"/>
    </source>
</evidence>
<comment type="subcellular location">
    <subcellularLocation>
        <location evidence="1">Lysosome membrane</location>
        <topology evidence="1">Multi-pass membrane protein</topology>
    </subcellularLocation>
</comment>
<dbReference type="RefSeq" id="XP_033805558.1">
    <property type="nucleotide sequence ID" value="XM_033949667.1"/>
</dbReference>
<evidence type="ECO:0000256" key="8">
    <source>
        <dbReference type="ARBA" id="ARBA00023180"/>
    </source>
</evidence>
<evidence type="ECO:0000313" key="27">
    <source>
        <dbReference type="RefSeq" id="XP_033805558.1"/>
    </source>
</evidence>
<dbReference type="GO" id="GO:0005765">
    <property type="term" value="C:lysosomal membrane"/>
    <property type="evidence" value="ECO:0007669"/>
    <property type="project" value="UniProtKB-SubCell"/>
</dbReference>
<keyword evidence="6 19" id="KW-1133">Transmembrane helix</keyword>
<feature type="transmembrane region" description="Helical" evidence="19">
    <location>
        <begin position="258"/>
        <end position="284"/>
    </location>
</feature>
<evidence type="ECO:0000256" key="16">
    <source>
        <dbReference type="ARBA" id="ARBA00040938"/>
    </source>
</evidence>
<evidence type="ECO:0000256" key="18">
    <source>
        <dbReference type="ARBA" id="ARBA00048746"/>
    </source>
</evidence>
<dbReference type="OrthoDB" id="3026777at2759"/>
<evidence type="ECO:0000256" key="2">
    <source>
        <dbReference type="ARBA" id="ARBA00022448"/>
    </source>
</evidence>
<evidence type="ECO:0000313" key="25">
    <source>
        <dbReference type="RefSeq" id="XP_033805556.1"/>
    </source>
</evidence>
<evidence type="ECO:0000256" key="5">
    <source>
        <dbReference type="ARBA" id="ARBA00022847"/>
    </source>
</evidence>
<dbReference type="GeneID" id="117362755"/>
<evidence type="ECO:0000313" key="22">
    <source>
        <dbReference type="RefSeq" id="XP_033805553.1"/>
    </source>
</evidence>
<dbReference type="Gene3D" id="1.20.1250.20">
    <property type="entry name" value="MFS general substrate transporter like domains"/>
    <property type="match status" value="1"/>
</dbReference>
<comment type="catalytic activity">
    <reaction evidence="13">
        <text>25-hydroxyvitamin D3 sulfate(out) + n H(+)(out) = 25-hydroxyvitamin D3 sulfate(in) + n H(+)(in)</text>
        <dbReference type="Rhea" id="RHEA:75491"/>
        <dbReference type="ChEBI" id="CHEBI:15378"/>
        <dbReference type="ChEBI" id="CHEBI:194336"/>
    </reaction>
</comment>
<keyword evidence="7 19" id="KW-0472">Membrane</keyword>
<dbReference type="RefSeq" id="XP_033805554.1">
    <property type="nucleotide sequence ID" value="XM_033949663.1"/>
</dbReference>
<evidence type="ECO:0000256" key="11">
    <source>
        <dbReference type="ARBA" id="ARBA00035844"/>
    </source>
</evidence>
<reference evidence="21 22" key="1">
    <citation type="submission" date="2025-04" db="UniProtKB">
        <authorList>
            <consortium name="RefSeq"/>
        </authorList>
    </citation>
    <scope>IDENTIFICATION</scope>
</reference>
<comment type="catalytic activity">
    <reaction evidence="14">
        <text>glycocholate(out) + n H(+)(out) = glycocholate(in) + n H(+)(in)</text>
        <dbReference type="Rhea" id="RHEA:75503"/>
        <dbReference type="ChEBI" id="CHEBI:15378"/>
        <dbReference type="ChEBI" id="CHEBI:29746"/>
    </reaction>
</comment>
<evidence type="ECO:0000256" key="19">
    <source>
        <dbReference type="SAM" id="Phobius"/>
    </source>
</evidence>
<evidence type="ECO:0000313" key="24">
    <source>
        <dbReference type="RefSeq" id="XP_033805555.1"/>
    </source>
</evidence>
<feature type="transmembrane region" description="Helical" evidence="19">
    <location>
        <begin position="296"/>
        <end position="318"/>
    </location>
</feature>
<feature type="transmembrane region" description="Helical" evidence="19">
    <location>
        <begin position="168"/>
        <end position="191"/>
    </location>
</feature>
<dbReference type="RefSeq" id="XP_033805555.1">
    <property type="nucleotide sequence ID" value="XM_033949664.1"/>
</dbReference>
<dbReference type="RefSeq" id="XP_033805552.1">
    <property type="nucleotide sequence ID" value="XM_033949661.1"/>
</dbReference>
<evidence type="ECO:0000256" key="3">
    <source>
        <dbReference type="ARBA" id="ARBA00022692"/>
    </source>
</evidence>
<name>A0A6P8RA56_GEOSA</name>
<feature type="transmembrane region" description="Helical" evidence="19">
    <location>
        <begin position="131"/>
        <end position="156"/>
    </location>
</feature>
<dbReference type="RefSeq" id="XP_033805557.1">
    <property type="nucleotide sequence ID" value="XM_033949666.1"/>
</dbReference>
<evidence type="ECO:0000313" key="23">
    <source>
        <dbReference type="RefSeq" id="XP_033805554.1"/>
    </source>
</evidence>
<comment type="catalytic activity">
    <reaction evidence="11">
        <text>cholate(out) + n H(+)(out) = cholate(in) + n H(+)(in)</text>
        <dbReference type="Rhea" id="RHEA:75499"/>
        <dbReference type="ChEBI" id="CHEBI:15378"/>
        <dbReference type="ChEBI" id="CHEBI:29747"/>
    </reaction>
</comment>
<evidence type="ECO:0000256" key="7">
    <source>
        <dbReference type="ARBA" id="ARBA00023136"/>
    </source>
</evidence>
<evidence type="ECO:0000313" key="20">
    <source>
        <dbReference type="Proteomes" id="UP000515159"/>
    </source>
</evidence>
<evidence type="ECO:0000256" key="1">
    <source>
        <dbReference type="ARBA" id="ARBA00004155"/>
    </source>
</evidence>
<evidence type="ECO:0000256" key="14">
    <source>
        <dbReference type="ARBA" id="ARBA00036597"/>
    </source>
</evidence>
<comment type="catalytic activity">
    <reaction evidence="18">
        <text>taurocholate(out) + n H(+)(out) = taurocholate(in) + n H(+)(in)</text>
        <dbReference type="Rhea" id="RHEA:75507"/>
        <dbReference type="ChEBI" id="CHEBI:15378"/>
        <dbReference type="ChEBI" id="CHEBI:36257"/>
    </reaction>
</comment>
<dbReference type="Pfam" id="PF07690">
    <property type="entry name" value="MFS_1"/>
    <property type="match status" value="1"/>
</dbReference>
<dbReference type="SUPFAM" id="SSF103473">
    <property type="entry name" value="MFS general substrate transporter"/>
    <property type="match status" value="1"/>
</dbReference>
<dbReference type="InterPro" id="IPR036259">
    <property type="entry name" value="MFS_trans_sf"/>
</dbReference>
<keyword evidence="2" id="KW-0813">Transport</keyword>
<dbReference type="InterPro" id="IPR011701">
    <property type="entry name" value="MFS"/>
</dbReference>
<sequence>MKKLLLVEPVVAIYSFASFMTYPLIQQYVYRSLWEEVNNSSFKNSLNISHCEINESNPIYIKQKEVQQRASLFSMSLDLSGLIPSLVVALILVAYGDHHGRKAAMLLPSIGSLVSSSFCFAMSYFSLTLYLFFASSLIGGFLGSFATFLGGCFSYVADLCHNEKQKTIRIALIDMILGLGGGLAGLSSGYFLRELGFTWSFVIISLLHFLNIGYIIFCLEDTVKVLDSEQKAFSIKVFKEIFCGVFLLFKTSSCRKRIVIILMLGTFMTYLFSNMGGVALFTLYELDAPLCWNEVLIGWGSSLSTLVFLSSFLGIYLFSCCLKDAYIVLIGIISWIGGIIMAAFATTTQTMFLVRLPLLFAAMPLPVLRSMMSKVVHDSEQGALFACIACLESLIGTVALIVFNSIYAATVTWYPGFCFLLAAGLSVIPFSIVCLLLCMGYQEKEHTILVNPEESMEDSVS</sequence>
<accession>A0A6P8RA56</accession>
<feature type="transmembrane region" description="Helical" evidence="19">
    <location>
        <begin position="103"/>
        <end position="125"/>
    </location>
</feature>
<comment type="catalytic activity">
    <reaction evidence="12">
        <text>estrone 3-sulfate(out) + n H(+)(out) = estrone 3-sulfate(in) + n H(+)(in)</text>
        <dbReference type="Rhea" id="RHEA:75483"/>
        <dbReference type="ChEBI" id="CHEBI:15378"/>
        <dbReference type="ChEBI" id="CHEBI:60050"/>
    </reaction>
</comment>
<feature type="transmembrane region" description="Helical" evidence="19">
    <location>
        <begin position="413"/>
        <end position="438"/>
    </location>
</feature>
<dbReference type="GO" id="GO:0015293">
    <property type="term" value="F:symporter activity"/>
    <property type="evidence" value="ECO:0007669"/>
    <property type="project" value="UniProtKB-KW"/>
</dbReference>
<evidence type="ECO:0000256" key="6">
    <source>
        <dbReference type="ARBA" id="ARBA00022989"/>
    </source>
</evidence>
<dbReference type="PANTHER" id="PTHR23507">
    <property type="entry name" value="ZGC:174356"/>
    <property type="match status" value="1"/>
</dbReference>
<dbReference type="RefSeq" id="XP_033805553.1">
    <property type="nucleotide sequence ID" value="XM_033949662.1"/>
</dbReference>
<keyword evidence="20" id="KW-1185">Reference proteome</keyword>
<dbReference type="PANTHER" id="PTHR23507:SF9">
    <property type="entry name" value="LYSOSOMAL PROTON-COUPLED STEROID CONJUGATE AND BILE ACID SYMPORTER SLC46A3"/>
    <property type="match status" value="1"/>
</dbReference>
<feature type="transmembrane region" description="Helical" evidence="19">
    <location>
        <begin position="79"/>
        <end position="96"/>
    </location>
</feature>
<feature type="transmembrane region" description="Helical" evidence="19">
    <location>
        <begin position="352"/>
        <end position="371"/>
    </location>
</feature>
<feature type="transmembrane region" description="Helical" evidence="19">
    <location>
        <begin position="383"/>
        <end position="407"/>
    </location>
</feature>
<evidence type="ECO:0000256" key="9">
    <source>
        <dbReference type="ARBA" id="ARBA00023228"/>
    </source>
</evidence>
<evidence type="ECO:0000256" key="12">
    <source>
        <dbReference type="ARBA" id="ARBA00036178"/>
    </source>
</evidence>
<dbReference type="KEGG" id="gsh:117362755"/>
<evidence type="ECO:0000256" key="15">
    <source>
        <dbReference type="ARBA" id="ARBA00038227"/>
    </source>
</evidence>
<keyword evidence="5" id="KW-0769">Symport</keyword>
<keyword evidence="8" id="KW-0325">Glycoprotein</keyword>